<dbReference type="InterPro" id="IPR000719">
    <property type="entry name" value="Prot_kinase_dom"/>
</dbReference>
<evidence type="ECO:0000256" key="6">
    <source>
        <dbReference type="SAM" id="Phobius"/>
    </source>
</evidence>
<dbReference type="GO" id="GO:0005524">
    <property type="term" value="F:ATP binding"/>
    <property type="evidence" value="ECO:0007669"/>
    <property type="project" value="UniProtKB-KW"/>
</dbReference>
<name>A0A0P6YXE6_9CHLR</name>
<dbReference type="Gene3D" id="1.10.510.10">
    <property type="entry name" value="Transferase(Phosphotransferase) domain 1"/>
    <property type="match status" value="1"/>
</dbReference>
<dbReference type="EMBL" id="LGKP01000015">
    <property type="protein sequence ID" value="KPL88771.1"/>
    <property type="molecule type" value="Genomic_DNA"/>
</dbReference>
<keyword evidence="2" id="KW-0808">Transferase</keyword>
<feature type="transmembrane region" description="Helical" evidence="6">
    <location>
        <begin position="658"/>
        <end position="681"/>
    </location>
</feature>
<evidence type="ECO:0000256" key="3">
    <source>
        <dbReference type="ARBA" id="ARBA00022741"/>
    </source>
</evidence>
<dbReference type="InterPro" id="IPR008266">
    <property type="entry name" value="Tyr_kinase_AS"/>
</dbReference>
<organism evidence="8 9">
    <name type="scientific">Herpetosiphon geysericola</name>
    <dbReference type="NCBI Taxonomy" id="70996"/>
    <lineage>
        <taxon>Bacteria</taxon>
        <taxon>Bacillati</taxon>
        <taxon>Chloroflexota</taxon>
        <taxon>Chloroflexia</taxon>
        <taxon>Herpetosiphonales</taxon>
        <taxon>Herpetosiphonaceae</taxon>
        <taxon>Herpetosiphon</taxon>
    </lineage>
</organism>
<dbReference type="GO" id="GO:0031072">
    <property type="term" value="F:heat shock protein binding"/>
    <property type="evidence" value="ECO:0007669"/>
    <property type="project" value="InterPro"/>
</dbReference>
<dbReference type="PATRIC" id="fig|70996.4.peg.4302"/>
<keyword evidence="6" id="KW-1133">Transmembrane helix</keyword>
<accession>A0A0P6YXE6</accession>
<dbReference type="CDD" id="cd10719">
    <property type="entry name" value="DnaJ_zf"/>
    <property type="match status" value="1"/>
</dbReference>
<keyword evidence="5" id="KW-0067">ATP-binding</keyword>
<dbReference type="EC" id="2.7.11.1" evidence="1"/>
<dbReference type="Pfam" id="PF00069">
    <property type="entry name" value="Pkinase"/>
    <property type="match status" value="1"/>
</dbReference>
<dbReference type="PROSITE" id="PS50011">
    <property type="entry name" value="PROTEIN_KINASE_DOM"/>
    <property type="match status" value="1"/>
</dbReference>
<evidence type="ECO:0000256" key="4">
    <source>
        <dbReference type="ARBA" id="ARBA00022777"/>
    </source>
</evidence>
<dbReference type="GO" id="GO:0004674">
    <property type="term" value="F:protein serine/threonine kinase activity"/>
    <property type="evidence" value="ECO:0007669"/>
    <property type="project" value="UniProtKB-EC"/>
</dbReference>
<keyword evidence="9" id="KW-1185">Reference proteome</keyword>
<dbReference type="Proteomes" id="UP000050277">
    <property type="component" value="Unassembled WGS sequence"/>
</dbReference>
<gene>
    <name evidence="8" type="ORF">SE18_08755</name>
</gene>
<protein>
    <recommendedName>
        <fullName evidence="1">non-specific serine/threonine protein kinase</fullName>
        <ecNumber evidence="1">2.7.11.1</ecNumber>
    </recommendedName>
</protein>
<dbReference type="Gene3D" id="3.30.200.20">
    <property type="entry name" value="Phosphorylase Kinase, domain 1"/>
    <property type="match status" value="1"/>
</dbReference>
<dbReference type="PANTHER" id="PTHR43289">
    <property type="entry name" value="MITOGEN-ACTIVATED PROTEIN KINASE KINASE KINASE 20-RELATED"/>
    <property type="match status" value="1"/>
</dbReference>
<dbReference type="InterPro" id="IPR011009">
    <property type="entry name" value="Kinase-like_dom_sf"/>
</dbReference>
<dbReference type="PROSITE" id="PS00109">
    <property type="entry name" value="PROTEIN_KINASE_TYR"/>
    <property type="match status" value="1"/>
</dbReference>
<keyword evidence="3" id="KW-0547">Nucleotide-binding</keyword>
<feature type="domain" description="Protein kinase" evidence="7">
    <location>
        <begin position="9"/>
        <end position="273"/>
    </location>
</feature>
<keyword evidence="6" id="KW-0812">Transmembrane</keyword>
<dbReference type="GO" id="GO:0051082">
    <property type="term" value="F:unfolded protein binding"/>
    <property type="evidence" value="ECO:0007669"/>
    <property type="project" value="InterPro"/>
</dbReference>
<dbReference type="PANTHER" id="PTHR43289:SF6">
    <property type="entry name" value="SERINE_THREONINE-PROTEIN KINASE NEKL-3"/>
    <property type="match status" value="1"/>
</dbReference>
<dbReference type="SUPFAM" id="SSF56112">
    <property type="entry name" value="Protein kinase-like (PK-like)"/>
    <property type="match status" value="1"/>
</dbReference>
<dbReference type="CDD" id="cd14014">
    <property type="entry name" value="STKc_PknB_like"/>
    <property type="match status" value="1"/>
</dbReference>
<comment type="caution">
    <text evidence="8">The sequence shown here is derived from an EMBL/GenBank/DDBJ whole genome shotgun (WGS) entry which is preliminary data.</text>
</comment>
<evidence type="ECO:0000256" key="1">
    <source>
        <dbReference type="ARBA" id="ARBA00012513"/>
    </source>
</evidence>
<evidence type="ECO:0000256" key="2">
    <source>
        <dbReference type="ARBA" id="ARBA00022679"/>
    </source>
</evidence>
<keyword evidence="6" id="KW-0472">Membrane</keyword>
<dbReference type="RefSeq" id="WP_054534063.1">
    <property type="nucleotide sequence ID" value="NZ_LGKP01000015.1"/>
</dbReference>
<evidence type="ECO:0000256" key="5">
    <source>
        <dbReference type="ARBA" id="ARBA00022840"/>
    </source>
</evidence>
<evidence type="ECO:0000259" key="7">
    <source>
        <dbReference type="PROSITE" id="PS50011"/>
    </source>
</evidence>
<dbReference type="OrthoDB" id="9814968at2"/>
<evidence type="ECO:0000313" key="9">
    <source>
        <dbReference type="Proteomes" id="UP000050277"/>
    </source>
</evidence>
<reference evidence="8 9" key="1">
    <citation type="submission" date="2015-07" db="EMBL/GenBank/DDBJ databases">
        <title>Whole genome sequence of Herpetosiphon geysericola DSM 7119.</title>
        <authorList>
            <person name="Hemp J."/>
            <person name="Ward L.M."/>
            <person name="Pace L.A."/>
            <person name="Fischer W.W."/>
        </authorList>
    </citation>
    <scope>NUCLEOTIDE SEQUENCE [LARGE SCALE GENOMIC DNA]</scope>
    <source>
        <strain evidence="8 9">DSM 7119</strain>
    </source>
</reference>
<sequence length="682" mass="76585">MLPRTFGNYTIERELDRGGVAAVFLGQHRALPRQVAIKVLLNHTEELVERFQREAEITSKLRHPQIIEIYDHGMQGPFAYTVMAALMGGSLKRMLETAPQQHLTPELALNVFYQIGEALDFAHSQGIVHRDVSPGNILFDHDLQRVVLCDFGIARWEQAHSNTTNRVVMGTPGYFSPEHLRGAREVNAQSDIFGLGLVLYAMLAGRLPWAEPLDYADPQNVQPYPPISTLVGLSPDIDPIIAKLLAVDPAQRYQTVAEASAALRRIFSEHPALTTSEGSVSVQRHSIYLAPSFRAEGLEPNAVEEYLGPQLKSEPIKRAHRRAAILSQPEHLVNLLEAWSMGERFRRRNLGRLATFYRIQSQNIYYYKLDVLYEHRGEAFIKQEADRERQPMSGEMELGVWDVKLPEFSDFVASEGLVDRIKGSEQVSQCGRCSTKGNILCQKCKGNGRVTITKTVEKMVDVTDANGNKVQTPTQVVENEVQTCSDCKGKGYLVCPDCQGIGMIVKRKAFNWQRIPLNWSIHDDLPEVDEGLLQAEAVEVCNYMLTNIPKEWALIPKLDSLVEKAMAEVSKDKRIVLARLIVHMVPVTKLQFALGQQLDDGDVVKLYDTDNDADTPSVPVIVEEPGELPRDLFTLHLLGFKNTISEEEARVFRDWARIISWLGVAALAAALLITLIFVIFIY</sequence>
<proteinExistence type="predicted"/>
<dbReference type="InterPro" id="IPR001305">
    <property type="entry name" value="HSP_DnaJ_Cys-rich_dom"/>
</dbReference>
<evidence type="ECO:0000313" key="8">
    <source>
        <dbReference type="EMBL" id="KPL88771.1"/>
    </source>
</evidence>
<dbReference type="AlphaFoldDB" id="A0A0P6YXE6"/>
<keyword evidence="4" id="KW-0418">Kinase</keyword>
<dbReference type="STRING" id="70996.SE18_08755"/>